<dbReference type="STRING" id="933388.S8B654"/>
<evidence type="ECO:0000256" key="8">
    <source>
        <dbReference type="ARBA" id="ARBA00022833"/>
    </source>
</evidence>
<dbReference type="InterPro" id="IPR035979">
    <property type="entry name" value="RBD_domain_sf"/>
</dbReference>
<name>S8B654_PENO1</name>
<evidence type="ECO:0000256" key="14">
    <source>
        <dbReference type="ARBA" id="ARBA00072313"/>
    </source>
</evidence>
<evidence type="ECO:0000256" key="10">
    <source>
        <dbReference type="ARBA" id="ARBA00023187"/>
    </source>
</evidence>
<dbReference type="PROSITE" id="PS50102">
    <property type="entry name" value="RRM"/>
    <property type="match status" value="1"/>
</dbReference>
<proteinExistence type="inferred from homology"/>
<keyword evidence="12" id="KW-0131">Cell cycle</keyword>
<dbReference type="FunFam" id="3.30.70.330:FF:000249">
    <property type="entry name" value="Pre-mRNA-splicing factor CWC2, variant"/>
    <property type="match status" value="1"/>
</dbReference>
<evidence type="ECO:0000256" key="1">
    <source>
        <dbReference type="ARBA" id="ARBA00004123"/>
    </source>
</evidence>
<dbReference type="InterPro" id="IPR032297">
    <property type="entry name" value="Torus"/>
</dbReference>
<dbReference type="GO" id="GO:0008380">
    <property type="term" value="P:RNA splicing"/>
    <property type="evidence" value="ECO:0007669"/>
    <property type="project" value="UniProtKB-KW"/>
</dbReference>
<keyword evidence="10" id="KW-0508">mRNA splicing</keyword>
<feature type="domain" description="RRM" evidence="18">
    <location>
        <begin position="243"/>
        <end position="317"/>
    </location>
</feature>
<dbReference type="CDD" id="cd12360">
    <property type="entry name" value="RRM_cwf2"/>
    <property type="match status" value="1"/>
</dbReference>
<dbReference type="InterPro" id="IPR000504">
    <property type="entry name" value="RRM_dom"/>
</dbReference>
<dbReference type="Gene3D" id="3.30.70.330">
    <property type="match status" value="1"/>
</dbReference>
<keyword evidence="7 16" id="KW-0863">Zinc-finger</keyword>
<protein>
    <recommendedName>
        <fullName evidence="3">Pre-mRNA-splicing factor CWC2</fullName>
    </recommendedName>
    <alternativeName>
        <fullName evidence="14">Pre-mRNA-splicing factor cwc2</fullName>
    </alternativeName>
</protein>
<dbReference type="GO" id="GO:0071007">
    <property type="term" value="C:U2-type catalytic step 2 spliceosome"/>
    <property type="evidence" value="ECO:0007669"/>
    <property type="project" value="TreeGrafter"/>
</dbReference>
<dbReference type="PANTHER" id="PTHR14089:SF2">
    <property type="entry name" value="PRE-MRNA-SPLICING FACTOR CWC2"/>
    <property type="match status" value="1"/>
</dbReference>
<feature type="region of interest" description="Disordered" evidence="17">
    <location>
        <begin position="408"/>
        <end position="467"/>
    </location>
</feature>
<evidence type="ECO:0000259" key="18">
    <source>
        <dbReference type="PROSITE" id="PS50102"/>
    </source>
</evidence>
<comment type="function">
    <text evidence="13">Involved in the first step of pre-mRNA splicing. Required for cell growth and cell cycle control. Plays a role in the levels of the U1, U4, U5 and U6 snRNAs and the maintenance of the U4/U6 snRNA complex. May provide the link between the 'nineteen complex' NTC spliceosome protein complex and the spliceosome through the U6 snRNA. Associates predominantly with U6 snRNAs in assembled active spliceosomes. Binds directly to the internal stem-loop (ISL) domain of the U6 snRNA and to the pre-mRNA intron near the 5' splice site during the activation and catalytic phases of the spliceosome cycle.</text>
</comment>
<dbReference type="AlphaFoldDB" id="S8B654"/>
<evidence type="ECO:0000256" key="17">
    <source>
        <dbReference type="SAM" id="MobiDB-lite"/>
    </source>
</evidence>
<dbReference type="InterPro" id="IPR036855">
    <property type="entry name" value="Znf_CCCH_sf"/>
</dbReference>
<evidence type="ECO:0000256" key="9">
    <source>
        <dbReference type="ARBA" id="ARBA00022884"/>
    </source>
</evidence>
<evidence type="ECO:0000256" key="3">
    <source>
        <dbReference type="ARBA" id="ARBA00017295"/>
    </source>
</evidence>
<comment type="subcellular location">
    <subcellularLocation>
        <location evidence="1">Nucleus</location>
    </subcellularLocation>
</comment>
<keyword evidence="8 16" id="KW-0862">Zinc</keyword>
<dbReference type="GO" id="GO:0006397">
    <property type="term" value="P:mRNA processing"/>
    <property type="evidence" value="ECO:0007669"/>
    <property type="project" value="UniProtKB-KW"/>
</dbReference>
<feature type="compositionally biased region" description="Polar residues" evidence="17">
    <location>
        <begin position="422"/>
        <end position="433"/>
    </location>
</feature>
<feature type="region of interest" description="Disordered" evidence="17">
    <location>
        <begin position="107"/>
        <end position="135"/>
    </location>
</feature>
<dbReference type="GO" id="GO:0000974">
    <property type="term" value="C:Prp19 complex"/>
    <property type="evidence" value="ECO:0007669"/>
    <property type="project" value="TreeGrafter"/>
</dbReference>
<dbReference type="Proteomes" id="UP000019376">
    <property type="component" value="Unassembled WGS sequence"/>
</dbReference>
<feature type="zinc finger region" description="C3H1-type" evidence="16">
    <location>
        <begin position="181"/>
        <end position="207"/>
    </location>
</feature>
<gene>
    <name evidence="20" type="ORF">PDE_09307</name>
</gene>
<evidence type="ECO:0000256" key="13">
    <source>
        <dbReference type="ARBA" id="ARBA00025224"/>
    </source>
</evidence>
<evidence type="ECO:0000256" key="15">
    <source>
        <dbReference type="PROSITE-ProRule" id="PRU00176"/>
    </source>
</evidence>
<evidence type="ECO:0000256" key="6">
    <source>
        <dbReference type="ARBA" id="ARBA00022728"/>
    </source>
</evidence>
<dbReference type="GO" id="GO:0071006">
    <property type="term" value="C:U2-type catalytic step 1 spliceosome"/>
    <property type="evidence" value="ECO:0007669"/>
    <property type="project" value="TreeGrafter"/>
</dbReference>
<dbReference type="GO" id="GO:0036002">
    <property type="term" value="F:pre-mRNA binding"/>
    <property type="evidence" value="ECO:0007669"/>
    <property type="project" value="TreeGrafter"/>
</dbReference>
<dbReference type="SMART" id="SM00360">
    <property type="entry name" value="RRM"/>
    <property type="match status" value="1"/>
</dbReference>
<dbReference type="HOGENOM" id="CLU_043308_1_0_1"/>
<dbReference type="InterPro" id="IPR039171">
    <property type="entry name" value="Cwc2/Slt11"/>
</dbReference>
<feature type="compositionally biased region" description="Polar residues" evidence="17">
    <location>
        <begin position="442"/>
        <end position="451"/>
    </location>
</feature>
<dbReference type="Pfam" id="PF16131">
    <property type="entry name" value="Torus"/>
    <property type="match status" value="1"/>
</dbReference>
<dbReference type="EMBL" id="KB644415">
    <property type="protein sequence ID" value="EPS34343.1"/>
    <property type="molecule type" value="Genomic_DNA"/>
</dbReference>
<keyword evidence="5 16" id="KW-0479">Metal-binding</keyword>
<dbReference type="GO" id="GO:0008270">
    <property type="term" value="F:zinc ion binding"/>
    <property type="evidence" value="ECO:0007669"/>
    <property type="project" value="UniProtKB-KW"/>
</dbReference>
<evidence type="ECO:0000256" key="2">
    <source>
        <dbReference type="ARBA" id="ARBA00008024"/>
    </source>
</evidence>
<dbReference type="SUPFAM" id="SSF90229">
    <property type="entry name" value="CCCH zinc finger"/>
    <property type="match status" value="1"/>
</dbReference>
<keyword evidence="11" id="KW-0539">Nucleus</keyword>
<dbReference type="InterPro" id="IPR034181">
    <property type="entry name" value="Cwc2_RRM"/>
</dbReference>
<dbReference type="PhylomeDB" id="S8B654"/>
<dbReference type="PROSITE" id="PS50103">
    <property type="entry name" value="ZF_C3H1"/>
    <property type="match status" value="1"/>
</dbReference>
<organism evidence="20 21">
    <name type="scientific">Penicillium oxalicum (strain 114-2 / CGMCC 5302)</name>
    <name type="common">Penicillium decumbens</name>
    <dbReference type="NCBI Taxonomy" id="933388"/>
    <lineage>
        <taxon>Eukaryota</taxon>
        <taxon>Fungi</taxon>
        <taxon>Dikarya</taxon>
        <taxon>Ascomycota</taxon>
        <taxon>Pezizomycotina</taxon>
        <taxon>Eurotiomycetes</taxon>
        <taxon>Eurotiomycetidae</taxon>
        <taxon>Eurotiales</taxon>
        <taxon>Aspergillaceae</taxon>
        <taxon>Penicillium</taxon>
    </lineage>
</organism>
<evidence type="ECO:0000259" key="19">
    <source>
        <dbReference type="PROSITE" id="PS50103"/>
    </source>
</evidence>
<keyword evidence="21" id="KW-1185">Reference proteome</keyword>
<dbReference type="OrthoDB" id="10251848at2759"/>
<dbReference type="PANTHER" id="PTHR14089">
    <property type="entry name" value="PRE-MRNA-SPLICING FACTOR RBM22"/>
    <property type="match status" value="1"/>
</dbReference>
<evidence type="ECO:0000256" key="7">
    <source>
        <dbReference type="ARBA" id="ARBA00022771"/>
    </source>
</evidence>
<evidence type="ECO:0000256" key="16">
    <source>
        <dbReference type="PROSITE-ProRule" id="PRU00723"/>
    </source>
</evidence>
<keyword evidence="4" id="KW-0507">mRNA processing</keyword>
<comment type="similarity">
    <text evidence="2">Belongs to the RRM CWC2 family.</text>
</comment>
<keyword evidence="6" id="KW-0747">Spliceosome</keyword>
<feature type="compositionally biased region" description="Basic residues" evidence="17">
    <location>
        <begin position="107"/>
        <end position="119"/>
    </location>
</feature>
<evidence type="ECO:0000256" key="4">
    <source>
        <dbReference type="ARBA" id="ARBA00022664"/>
    </source>
</evidence>
<dbReference type="GO" id="GO:0017070">
    <property type="term" value="F:U6 snRNA binding"/>
    <property type="evidence" value="ECO:0007669"/>
    <property type="project" value="TreeGrafter"/>
</dbReference>
<evidence type="ECO:0000256" key="11">
    <source>
        <dbReference type="ARBA" id="ARBA00023242"/>
    </source>
</evidence>
<evidence type="ECO:0000313" key="21">
    <source>
        <dbReference type="Proteomes" id="UP000019376"/>
    </source>
</evidence>
<dbReference type="InterPro" id="IPR000571">
    <property type="entry name" value="Znf_CCCH"/>
</dbReference>
<feature type="compositionally biased region" description="Low complexity" evidence="17">
    <location>
        <begin position="121"/>
        <end position="130"/>
    </location>
</feature>
<dbReference type="eggNOG" id="KOG0118">
    <property type="taxonomic scope" value="Eukaryota"/>
</dbReference>
<evidence type="ECO:0000256" key="12">
    <source>
        <dbReference type="ARBA" id="ARBA00023306"/>
    </source>
</evidence>
<reference evidence="20 21" key="1">
    <citation type="journal article" date="2013" name="PLoS ONE">
        <title>Genomic and secretomic analyses reveal unique features of the lignocellulolytic enzyme system of Penicillium decumbens.</title>
        <authorList>
            <person name="Liu G."/>
            <person name="Zhang L."/>
            <person name="Wei X."/>
            <person name="Zou G."/>
            <person name="Qin Y."/>
            <person name="Ma L."/>
            <person name="Li J."/>
            <person name="Zheng H."/>
            <person name="Wang S."/>
            <person name="Wang C."/>
            <person name="Xun L."/>
            <person name="Zhao G.-P."/>
            <person name="Zhou Z."/>
            <person name="Qu Y."/>
        </authorList>
    </citation>
    <scope>NUCLEOTIDE SEQUENCE [LARGE SCALE GENOMIC DNA]</scope>
    <source>
        <strain evidence="21">114-2 / CGMCC 5302</strain>
    </source>
</reference>
<evidence type="ECO:0000256" key="5">
    <source>
        <dbReference type="ARBA" id="ARBA00022723"/>
    </source>
</evidence>
<feature type="domain" description="C3H1-type" evidence="19">
    <location>
        <begin position="181"/>
        <end position="207"/>
    </location>
</feature>
<dbReference type="InterPro" id="IPR012677">
    <property type="entry name" value="Nucleotide-bd_a/b_plait_sf"/>
</dbReference>
<sequence>MYQGEPERSVYLLSRSYQRQRQSCWPGRSATNVDGKLLHRPPDRLQEAHLQFPFYQPHRDLVFVIKFEESRMETPTEPSDAVAVVENTQSSEMPTETGDQALQPVKKTKKIIRRRKKPARVQVDPSTVQSQPPPQTGELWNIWYSKWSGGDSQDKHGLDQPAPYRCNVARDSGYTKADSVPGSYFCLYFSKGQCWKGAACEYLHRIPTIHDHFNPNVDAFGRDKHQDYRDDMSGVGAFTRVNRTLYVGRIHVTDDIEEVVARHFAEWGQVERIRVLTGKGVAFVTYSNEANAQFAMQAMSHQSLDHDEILNVRWATVDPNPLSQKREARRIEEQAAEAVRRALPAAFVAEIEGRDPEAKKRKKIEGSFGLDGYDVPDAVWHARTRQLEDTSTAAQLEAPQEQLMIEADASQQSVPRPDPEPETQNGIFSSSTLAALRGMSGGNVTTQTAPKSSGGPLVAYGSDDESD</sequence>
<accession>S8B654</accession>
<dbReference type="SUPFAM" id="SSF54928">
    <property type="entry name" value="RNA-binding domain, RBD"/>
    <property type="match status" value="1"/>
</dbReference>
<keyword evidence="9 15" id="KW-0694">RNA-binding</keyword>
<dbReference type="Pfam" id="PF00076">
    <property type="entry name" value="RRM_1"/>
    <property type="match status" value="1"/>
</dbReference>
<evidence type="ECO:0000313" key="20">
    <source>
        <dbReference type="EMBL" id="EPS34343.1"/>
    </source>
</evidence>